<dbReference type="Proteomes" id="UP000492821">
    <property type="component" value="Unassembled WGS sequence"/>
</dbReference>
<evidence type="ECO:0000256" key="1">
    <source>
        <dbReference type="SAM" id="SignalP"/>
    </source>
</evidence>
<reference evidence="2" key="1">
    <citation type="journal article" date="2013" name="Genetics">
        <title>The draft genome and transcriptome of Panagrellus redivivus are shaped by the harsh demands of a free-living lifestyle.</title>
        <authorList>
            <person name="Srinivasan J."/>
            <person name="Dillman A.R."/>
            <person name="Macchietto M.G."/>
            <person name="Heikkinen L."/>
            <person name="Lakso M."/>
            <person name="Fracchia K.M."/>
            <person name="Antoshechkin I."/>
            <person name="Mortazavi A."/>
            <person name="Wong G."/>
            <person name="Sternberg P.W."/>
        </authorList>
    </citation>
    <scope>NUCLEOTIDE SEQUENCE [LARGE SCALE GENOMIC DNA]</scope>
    <source>
        <strain evidence="2">MT8872</strain>
    </source>
</reference>
<dbReference type="AlphaFoldDB" id="A0A7E4ZWQ8"/>
<dbReference type="WBParaSite" id="Pan_g21909.t1">
    <property type="protein sequence ID" value="Pan_g21909.t1"/>
    <property type="gene ID" value="Pan_g21909"/>
</dbReference>
<evidence type="ECO:0000313" key="2">
    <source>
        <dbReference type="Proteomes" id="UP000492821"/>
    </source>
</evidence>
<proteinExistence type="predicted"/>
<reference evidence="3" key="2">
    <citation type="submission" date="2020-10" db="UniProtKB">
        <authorList>
            <consortium name="WormBaseParasite"/>
        </authorList>
    </citation>
    <scope>IDENTIFICATION</scope>
</reference>
<protein>
    <submittedName>
        <fullName evidence="3">Transthyretin-like family protein</fullName>
    </submittedName>
</protein>
<name>A0A7E4ZWQ8_PANRE</name>
<sequence length="133" mass="15312">MKLPVVSFLVLVFVPLAESARCYRIMAQLRCFGKPITDVITARTVELDELGEDDVYFYKLSVHIPYTCGRCAGEVVSDVGIQYQYREGEEAETRPPLDLGTIELSEYCHRKHDVEVRPKNNNDIYNYILEDVF</sequence>
<accession>A0A7E4ZWQ8</accession>
<keyword evidence="2" id="KW-1185">Reference proteome</keyword>
<feature type="chain" id="PRO_5028865154" evidence="1">
    <location>
        <begin position="20"/>
        <end position="133"/>
    </location>
</feature>
<organism evidence="2 3">
    <name type="scientific">Panagrellus redivivus</name>
    <name type="common">Microworm</name>
    <dbReference type="NCBI Taxonomy" id="6233"/>
    <lineage>
        <taxon>Eukaryota</taxon>
        <taxon>Metazoa</taxon>
        <taxon>Ecdysozoa</taxon>
        <taxon>Nematoda</taxon>
        <taxon>Chromadorea</taxon>
        <taxon>Rhabditida</taxon>
        <taxon>Tylenchina</taxon>
        <taxon>Panagrolaimomorpha</taxon>
        <taxon>Panagrolaimoidea</taxon>
        <taxon>Panagrolaimidae</taxon>
        <taxon>Panagrellus</taxon>
    </lineage>
</organism>
<keyword evidence="1" id="KW-0732">Signal</keyword>
<evidence type="ECO:0000313" key="3">
    <source>
        <dbReference type="WBParaSite" id="Pan_g21909.t1"/>
    </source>
</evidence>
<feature type="signal peptide" evidence="1">
    <location>
        <begin position="1"/>
        <end position="19"/>
    </location>
</feature>